<gene>
    <name evidence="2" type="ORF">EKO04_005072</name>
</gene>
<reference evidence="2" key="1">
    <citation type="submission" date="2018-12" db="EMBL/GenBank/DDBJ databases">
        <authorList>
            <person name="Syme R.A."/>
            <person name="Farfan-Caceres L."/>
            <person name="Lichtenzveig J."/>
        </authorList>
    </citation>
    <scope>NUCLEOTIDE SEQUENCE</scope>
    <source>
        <strain evidence="2">Al4</strain>
    </source>
</reference>
<sequence>MKPQQHQHTTAAPRSHARAQQTTYNSHYHAGALRVVNPDPPTPRRKTFREVCAEQGEPLAKPRVRLLPHHIHPDKTEQLHRERQQRVAADDFGPGSMDGTIGARDLTMDDKREIVYRSRGAGSAGESGSVVFVEMGSTRRYTVAKQFELMRRGSGVEAKVRRGLLGFFGFKWRVPEKPGTCHFLRLPTELRLQIYAYTDLANQTIEVLNLPIQPTEQGPQCHRTYSTDPSEHHLLYRLERGSDVPYARKQKRCFSIHGLFSLTSVCSQTRSETNLSVYELNAFAFSSENYNYGTAIRAFTLSLSKRQLSVVRCVYWPLLQARIFQQNLHGVRIEGCEWACVEEFRALTGLERVVLRYKATDVEKRLHEYSEDEAVELEGLLAERRGGDYVVQRVFRRTLAVRGMEKVVGSDAVDVVCRKTWRAAF</sequence>
<comment type="caution">
    <text evidence="2">The sequence shown here is derived from an EMBL/GenBank/DDBJ whole genome shotgun (WGS) entry which is preliminary data.</text>
</comment>
<organism evidence="2 3">
    <name type="scientific">Ascochyta lentis</name>
    <dbReference type="NCBI Taxonomy" id="205686"/>
    <lineage>
        <taxon>Eukaryota</taxon>
        <taxon>Fungi</taxon>
        <taxon>Dikarya</taxon>
        <taxon>Ascomycota</taxon>
        <taxon>Pezizomycotina</taxon>
        <taxon>Dothideomycetes</taxon>
        <taxon>Pleosporomycetidae</taxon>
        <taxon>Pleosporales</taxon>
        <taxon>Pleosporineae</taxon>
        <taxon>Didymellaceae</taxon>
        <taxon>Ascochyta</taxon>
    </lineage>
</organism>
<evidence type="ECO:0000313" key="2">
    <source>
        <dbReference type="EMBL" id="KAF9696861.1"/>
    </source>
</evidence>
<dbReference type="PANTHER" id="PTHR42085">
    <property type="entry name" value="F-BOX DOMAIN-CONTAINING PROTEIN"/>
    <property type="match status" value="1"/>
</dbReference>
<dbReference type="AlphaFoldDB" id="A0A8H7MDX3"/>
<evidence type="ECO:0000313" key="3">
    <source>
        <dbReference type="Proteomes" id="UP000651452"/>
    </source>
</evidence>
<name>A0A8H7MDX3_9PLEO</name>
<keyword evidence="3" id="KW-1185">Reference proteome</keyword>
<feature type="compositionally biased region" description="Polar residues" evidence="1">
    <location>
        <begin position="1"/>
        <end position="26"/>
    </location>
</feature>
<dbReference type="InterPro" id="IPR038883">
    <property type="entry name" value="AN11006-like"/>
</dbReference>
<feature type="region of interest" description="Disordered" evidence="1">
    <location>
        <begin position="1"/>
        <end position="43"/>
    </location>
</feature>
<protein>
    <submittedName>
        <fullName evidence="2">Uncharacterized protein</fullName>
    </submittedName>
</protein>
<dbReference type="OrthoDB" id="3785647at2759"/>
<dbReference type="PANTHER" id="PTHR42085:SF1">
    <property type="entry name" value="F-BOX DOMAIN-CONTAINING PROTEIN"/>
    <property type="match status" value="1"/>
</dbReference>
<evidence type="ECO:0000256" key="1">
    <source>
        <dbReference type="SAM" id="MobiDB-lite"/>
    </source>
</evidence>
<dbReference type="EMBL" id="RZGK01000008">
    <property type="protein sequence ID" value="KAF9696861.1"/>
    <property type="molecule type" value="Genomic_DNA"/>
</dbReference>
<reference evidence="2" key="2">
    <citation type="submission" date="2020-09" db="EMBL/GenBank/DDBJ databases">
        <title>Reference genome assembly for Australian Ascochyta lentis isolate Al4.</title>
        <authorList>
            <person name="Lee R.C."/>
            <person name="Farfan-Caceres L.M."/>
            <person name="Debler J.W."/>
            <person name="Williams A.H."/>
            <person name="Henares B.M."/>
        </authorList>
    </citation>
    <scope>NUCLEOTIDE SEQUENCE</scope>
    <source>
        <strain evidence="2">Al4</strain>
    </source>
</reference>
<proteinExistence type="predicted"/>
<dbReference type="Proteomes" id="UP000651452">
    <property type="component" value="Unassembled WGS sequence"/>
</dbReference>
<accession>A0A8H7MDX3</accession>